<dbReference type="RefSeq" id="WP_033674785.1">
    <property type="nucleotide sequence ID" value="NZ_JOTM01000009.1"/>
</dbReference>
<dbReference type="eggNOG" id="COG1443">
    <property type="taxonomic scope" value="Bacteria"/>
</dbReference>
<dbReference type="SUPFAM" id="SSF55811">
    <property type="entry name" value="Nudix"/>
    <property type="match status" value="1"/>
</dbReference>
<dbReference type="Proteomes" id="UP000027778">
    <property type="component" value="Unassembled WGS sequence"/>
</dbReference>
<dbReference type="Pfam" id="PF00293">
    <property type="entry name" value="NUDIX"/>
    <property type="match status" value="1"/>
</dbReference>
<dbReference type="AlphaFoldDB" id="A0A073KC43"/>
<dbReference type="STRING" id="574375.AZF08_11470"/>
<proteinExistence type="predicted"/>
<feature type="domain" description="Nudix hydrolase" evidence="1">
    <location>
        <begin position="28"/>
        <end position="170"/>
    </location>
</feature>
<protein>
    <submittedName>
        <fullName evidence="2">DNA mismatch repair protein MutT</fullName>
    </submittedName>
</protein>
<reference evidence="2 3" key="1">
    <citation type="submission" date="2014-06" db="EMBL/GenBank/DDBJ databases">
        <title>Draft genome sequence of Bacillus gaemokensis JCM 15801 (MCCC 1A00707).</title>
        <authorList>
            <person name="Lai Q."/>
            <person name="Liu Y."/>
            <person name="Shao Z."/>
        </authorList>
    </citation>
    <scope>NUCLEOTIDE SEQUENCE [LARGE SCALE GENOMIC DNA]</scope>
    <source>
        <strain evidence="2 3">JCM 15801</strain>
    </source>
</reference>
<name>A0A073KC43_9BACI</name>
<dbReference type="InterPro" id="IPR000086">
    <property type="entry name" value="NUDIX_hydrolase_dom"/>
</dbReference>
<dbReference type="GO" id="GO:0003824">
    <property type="term" value="F:catalytic activity"/>
    <property type="evidence" value="ECO:0007669"/>
    <property type="project" value="UniProtKB-ARBA"/>
</dbReference>
<dbReference type="PANTHER" id="PTHR10885:SF0">
    <property type="entry name" value="ISOPENTENYL-DIPHOSPHATE DELTA-ISOMERASE"/>
    <property type="match status" value="1"/>
</dbReference>
<evidence type="ECO:0000259" key="1">
    <source>
        <dbReference type="PROSITE" id="PS51462"/>
    </source>
</evidence>
<dbReference type="CDD" id="cd04692">
    <property type="entry name" value="NUDIX_Hydrolase"/>
    <property type="match status" value="1"/>
</dbReference>
<dbReference type="PROSITE" id="PS51462">
    <property type="entry name" value="NUDIX"/>
    <property type="match status" value="1"/>
</dbReference>
<evidence type="ECO:0000313" key="2">
    <source>
        <dbReference type="EMBL" id="KEK24155.1"/>
    </source>
</evidence>
<keyword evidence="3" id="KW-1185">Reference proteome</keyword>
<comment type="caution">
    <text evidence="2">The sequence shown here is derived from an EMBL/GenBank/DDBJ whole genome shotgun (WGS) entry which is preliminary data.</text>
</comment>
<accession>A0A073KC43</accession>
<dbReference type="EMBL" id="JOTM01000009">
    <property type="protein sequence ID" value="KEK24155.1"/>
    <property type="molecule type" value="Genomic_DNA"/>
</dbReference>
<dbReference type="OrthoDB" id="9780586at2"/>
<sequence length="204" mass="23827">MAEWLTIFDKEGNNIGKKLRDDVHRDGDWHETFHCWFVEKDNEDIFLYFQLRAKNKKDFPGKWDITSAGHIMHDEDIQIGGLREVAEELGLSFQGNDLEYKGIFKINHEIPHFIDREMCHMYFHTVTNPLPFAPGDEVDDVMKVNATSFLQLLKGELPSITGTPVLNKNAKLITITFEDIYPYEIEYYEFIVETGRDMFKANCL</sequence>
<evidence type="ECO:0000313" key="3">
    <source>
        <dbReference type="Proteomes" id="UP000027778"/>
    </source>
</evidence>
<gene>
    <name evidence="2" type="ORF">BAGA_29320</name>
</gene>
<dbReference type="InterPro" id="IPR015797">
    <property type="entry name" value="NUDIX_hydrolase-like_dom_sf"/>
</dbReference>
<dbReference type="Gene3D" id="3.90.79.10">
    <property type="entry name" value="Nucleoside Triphosphate Pyrophosphohydrolase"/>
    <property type="match status" value="1"/>
</dbReference>
<organism evidence="2 3">
    <name type="scientific">Bacillus gaemokensis</name>
    <dbReference type="NCBI Taxonomy" id="574375"/>
    <lineage>
        <taxon>Bacteria</taxon>
        <taxon>Bacillati</taxon>
        <taxon>Bacillota</taxon>
        <taxon>Bacilli</taxon>
        <taxon>Bacillales</taxon>
        <taxon>Bacillaceae</taxon>
        <taxon>Bacillus</taxon>
        <taxon>Bacillus cereus group</taxon>
    </lineage>
</organism>
<dbReference type="PANTHER" id="PTHR10885">
    <property type="entry name" value="ISOPENTENYL-DIPHOSPHATE DELTA-ISOMERASE"/>
    <property type="match status" value="1"/>
</dbReference>